<gene>
    <name evidence="2" type="ORF">SBAD_LOCUS5862</name>
</gene>
<organism evidence="4">
    <name type="scientific">Soboliphyme baturini</name>
    <dbReference type="NCBI Taxonomy" id="241478"/>
    <lineage>
        <taxon>Eukaryota</taxon>
        <taxon>Metazoa</taxon>
        <taxon>Ecdysozoa</taxon>
        <taxon>Nematoda</taxon>
        <taxon>Enoplea</taxon>
        <taxon>Dorylaimia</taxon>
        <taxon>Dioctophymatida</taxon>
        <taxon>Dioctophymatoidea</taxon>
        <taxon>Soboliphymatidae</taxon>
        <taxon>Soboliphyme</taxon>
    </lineage>
</organism>
<name>A0A183IQG5_9BILA</name>
<evidence type="ECO:0000256" key="1">
    <source>
        <dbReference type="SAM" id="MobiDB-lite"/>
    </source>
</evidence>
<feature type="region of interest" description="Disordered" evidence="1">
    <location>
        <begin position="21"/>
        <end position="46"/>
    </location>
</feature>
<accession>A0A183IQG5</accession>
<dbReference type="EMBL" id="UZAM01009306">
    <property type="protein sequence ID" value="VDP08509.1"/>
    <property type="molecule type" value="Genomic_DNA"/>
</dbReference>
<sequence length="92" mass="10115">MLHLAATLAMPDAADLPPEVAAVSAEPNTTNDSKDSGDEDEEKNLNAGEIFWSNLQPVDVDRTGTFLLNDKVSRCPFAYRLGMTLQRRHARS</sequence>
<dbReference type="WBParaSite" id="SBAD_0000609501-mRNA-1">
    <property type="protein sequence ID" value="SBAD_0000609501-mRNA-1"/>
    <property type="gene ID" value="SBAD_0000609501"/>
</dbReference>
<evidence type="ECO:0000313" key="4">
    <source>
        <dbReference type="WBParaSite" id="SBAD_0000609501-mRNA-1"/>
    </source>
</evidence>
<protein>
    <submittedName>
        <fullName evidence="4">Secreted protein</fullName>
    </submittedName>
</protein>
<dbReference type="AlphaFoldDB" id="A0A183IQG5"/>
<dbReference type="Proteomes" id="UP000270296">
    <property type="component" value="Unassembled WGS sequence"/>
</dbReference>
<keyword evidence="3" id="KW-1185">Reference proteome</keyword>
<evidence type="ECO:0000313" key="3">
    <source>
        <dbReference type="Proteomes" id="UP000270296"/>
    </source>
</evidence>
<reference evidence="2 3" key="2">
    <citation type="submission" date="2018-11" db="EMBL/GenBank/DDBJ databases">
        <authorList>
            <consortium name="Pathogen Informatics"/>
        </authorList>
    </citation>
    <scope>NUCLEOTIDE SEQUENCE [LARGE SCALE GENOMIC DNA]</scope>
</reference>
<reference evidence="4" key="1">
    <citation type="submission" date="2016-06" db="UniProtKB">
        <authorList>
            <consortium name="WormBaseParasite"/>
        </authorList>
    </citation>
    <scope>IDENTIFICATION</scope>
</reference>
<evidence type="ECO:0000313" key="2">
    <source>
        <dbReference type="EMBL" id="VDP08509.1"/>
    </source>
</evidence>
<proteinExistence type="predicted"/>